<reference evidence="1 2" key="1">
    <citation type="submission" date="2019-08" db="EMBL/GenBank/DDBJ databases">
        <title>In-depth cultivation of the pig gut microbiome towards novel bacterial diversity and tailored functional studies.</title>
        <authorList>
            <person name="Wylensek D."/>
            <person name="Hitch T.C.A."/>
            <person name="Clavel T."/>
        </authorList>
    </citation>
    <scope>NUCLEOTIDE SEQUENCE [LARGE SCALE GENOMIC DNA]</scope>
    <source>
        <strain evidence="1 2">SM-530-WT-4B</strain>
    </source>
</reference>
<dbReference type="Proteomes" id="UP000473699">
    <property type="component" value="Unassembled WGS sequence"/>
</dbReference>
<dbReference type="PANTHER" id="PTHR43885">
    <property type="entry name" value="HALOACID DEHALOGENASE-LIKE HYDROLASE"/>
    <property type="match status" value="1"/>
</dbReference>
<dbReference type="InterPro" id="IPR023214">
    <property type="entry name" value="HAD_sf"/>
</dbReference>
<dbReference type="Gene3D" id="3.40.50.1000">
    <property type="entry name" value="HAD superfamily/HAD-like"/>
    <property type="match status" value="1"/>
</dbReference>
<proteinExistence type="predicted"/>
<dbReference type="NCBIfam" id="TIGR01509">
    <property type="entry name" value="HAD-SF-IA-v3"/>
    <property type="match status" value="1"/>
</dbReference>
<dbReference type="EMBL" id="VUNH01000001">
    <property type="protein sequence ID" value="MST54483.1"/>
    <property type="molecule type" value="Genomic_DNA"/>
</dbReference>
<dbReference type="Gene3D" id="1.10.260.80">
    <property type="match status" value="1"/>
</dbReference>
<protein>
    <submittedName>
        <fullName evidence="1">HAD family hydrolase</fullName>
    </submittedName>
</protein>
<dbReference type="GO" id="GO:0016787">
    <property type="term" value="F:hydrolase activity"/>
    <property type="evidence" value="ECO:0007669"/>
    <property type="project" value="UniProtKB-KW"/>
</dbReference>
<accession>A0A6L5Y8G8</accession>
<keyword evidence="2" id="KW-1185">Reference proteome</keyword>
<dbReference type="InterPro" id="IPR036412">
    <property type="entry name" value="HAD-like_sf"/>
</dbReference>
<gene>
    <name evidence="1" type="ORF">FYJ74_00215</name>
</gene>
<dbReference type="SUPFAM" id="SSF56784">
    <property type="entry name" value="HAD-like"/>
    <property type="match status" value="1"/>
</dbReference>
<evidence type="ECO:0000313" key="2">
    <source>
        <dbReference type="Proteomes" id="UP000473699"/>
    </source>
</evidence>
<dbReference type="PANTHER" id="PTHR43885:SF1">
    <property type="entry name" value="SUPERFAMILY HYDROLASE, PUTATIVE (AFU_ORTHOLOGUE AFUA_4G13290)-RELATED"/>
    <property type="match status" value="1"/>
</dbReference>
<sequence length="327" mass="36168">MSSPYIHLDQIRGVIFDWDGVIAESRLDFAPLREKYFGGRRVPLLEAAAEMQEPLKTEFMNAVRDEEMRGAARSAAVAGAFDLIALLDGRRVPWCVLSRNCRESIELAARSIGLALPPQTFGREARYVKPDPRAMTDAAQAIGVPASRCLVIGDYLYELLGARRAGMRCVLVNNCSDPESAALADAVFPTMRDLAESFLDGGTLVPWEYHGFARRCGRRKLEKMHEQAVHVDTPLSFQTLDKLGKLAASGLGRLSVDAGRTLGLQELREQVLLPPSWLEAPAAQLLRSIFAVRYPLLHIAPGEAGRPLSSIASVRNFTEEIFHRERT</sequence>
<comment type="caution">
    <text evidence="1">The sequence shown here is derived from an EMBL/GenBank/DDBJ whole genome shotgun (WGS) entry which is preliminary data.</text>
</comment>
<dbReference type="NCBIfam" id="TIGR01549">
    <property type="entry name" value="HAD-SF-IA-v1"/>
    <property type="match status" value="1"/>
</dbReference>
<dbReference type="SFLD" id="SFLDS00003">
    <property type="entry name" value="Haloacid_Dehalogenase"/>
    <property type="match status" value="1"/>
</dbReference>
<dbReference type="Pfam" id="PF00702">
    <property type="entry name" value="Hydrolase"/>
    <property type="match status" value="1"/>
</dbReference>
<dbReference type="RefSeq" id="WP_154527626.1">
    <property type="nucleotide sequence ID" value="NZ_VUNH01000001.1"/>
</dbReference>
<dbReference type="CDD" id="cd07505">
    <property type="entry name" value="HAD_BPGM-like"/>
    <property type="match status" value="1"/>
</dbReference>
<dbReference type="AlphaFoldDB" id="A0A6L5Y8G8"/>
<dbReference type="SFLD" id="SFLDG01129">
    <property type="entry name" value="C1.5:_HAD__Beta-PGM__Phosphata"/>
    <property type="match status" value="1"/>
</dbReference>
<keyword evidence="1" id="KW-0378">Hydrolase</keyword>
<organism evidence="1 2">
    <name type="scientific">Pyramidobacter porci</name>
    <dbReference type="NCBI Taxonomy" id="2605789"/>
    <lineage>
        <taxon>Bacteria</taxon>
        <taxon>Thermotogati</taxon>
        <taxon>Synergistota</taxon>
        <taxon>Synergistia</taxon>
        <taxon>Synergistales</taxon>
        <taxon>Dethiosulfovibrionaceae</taxon>
        <taxon>Pyramidobacter</taxon>
    </lineage>
</organism>
<evidence type="ECO:0000313" key="1">
    <source>
        <dbReference type="EMBL" id="MST54483.1"/>
    </source>
</evidence>
<name>A0A6L5Y8G8_9BACT</name>
<dbReference type="InterPro" id="IPR006439">
    <property type="entry name" value="HAD-SF_hydro_IA"/>
</dbReference>